<evidence type="ECO:0008006" key="4">
    <source>
        <dbReference type="Google" id="ProtNLM"/>
    </source>
</evidence>
<dbReference type="AlphaFoldDB" id="A0A0C1VPI7"/>
<organism evidence="2 3">
    <name type="scientific">Vibrio owensii CAIM 1854 = LMG 25443</name>
    <dbReference type="NCBI Taxonomy" id="1229493"/>
    <lineage>
        <taxon>Bacteria</taxon>
        <taxon>Pseudomonadati</taxon>
        <taxon>Pseudomonadota</taxon>
        <taxon>Gammaproteobacteria</taxon>
        <taxon>Vibrionales</taxon>
        <taxon>Vibrionaceae</taxon>
        <taxon>Vibrio</taxon>
    </lineage>
</organism>
<feature type="compositionally biased region" description="Pro residues" evidence="1">
    <location>
        <begin position="92"/>
        <end position="102"/>
    </location>
</feature>
<evidence type="ECO:0000313" key="3">
    <source>
        <dbReference type="Proteomes" id="UP000031586"/>
    </source>
</evidence>
<dbReference type="EMBL" id="JPRD01000079">
    <property type="protein sequence ID" value="KIF45882.1"/>
    <property type="molecule type" value="Genomic_DNA"/>
</dbReference>
<feature type="region of interest" description="Disordered" evidence="1">
    <location>
        <begin position="217"/>
        <end position="255"/>
    </location>
</feature>
<proteinExistence type="predicted"/>
<feature type="compositionally biased region" description="Basic and acidic residues" evidence="1">
    <location>
        <begin position="220"/>
        <end position="241"/>
    </location>
</feature>
<gene>
    <name evidence="2" type="ORF">H735_29415</name>
</gene>
<reference evidence="2 3" key="1">
    <citation type="submission" date="2014-07" db="EMBL/GenBank/DDBJ databases">
        <title>Unique and conserved regions in Vibrio harveyi and related species in comparison with the shrimp pathogen Vibrio harveyi CAIM 1792.</title>
        <authorList>
            <person name="Espinoza-Valles I."/>
            <person name="Vora G."/>
            <person name="Leekitcharoenphon P."/>
            <person name="Ussery D."/>
            <person name="Hoj L."/>
            <person name="Gomez-Gil B."/>
        </authorList>
    </citation>
    <scope>NUCLEOTIDE SEQUENCE [LARGE SCALE GENOMIC DNA]</scope>
    <source>
        <strain evidence="3">CAIM 1854 / LMG 25443</strain>
    </source>
</reference>
<feature type="region of interest" description="Disordered" evidence="1">
    <location>
        <begin position="76"/>
        <end position="108"/>
    </location>
</feature>
<sequence>MSDSLNNANPYEAYFKAMMEMQKEMANAYMASMQNGEMPPMMMPNQMGMMPHFPHPAFCHPHQMPPGMGAQFHPGMMPPPPHWPHPGMMQHPPQPQQPPQTPETPESDPLFEQAQAMLEGALGEEAGMFKEILGTFGMNDKEFWKGAMVGAAAALLLSNENVRGKLMGLVSGAGDMLKSGGSSVKEGAVNTASAVKENVSTGSEIFKDTYAAGKQGFQESVERHKEEPAIKEVAEKAPREESEGEDGQPVIKEHE</sequence>
<dbReference type="RefSeq" id="WP_020197180.1">
    <property type="nucleotide sequence ID" value="NZ_BAOH01000109.1"/>
</dbReference>
<protein>
    <recommendedName>
        <fullName evidence="4">YtxH domain-containing protein</fullName>
    </recommendedName>
</protein>
<comment type="caution">
    <text evidence="2">The sequence shown here is derived from an EMBL/GenBank/DDBJ whole genome shotgun (WGS) entry which is preliminary data.</text>
</comment>
<evidence type="ECO:0000313" key="2">
    <source>
        <dbReference type="EMBL" id="KIF45882.1"/>
    </source>
</evidence>
<dbReference type="PATRIC" id="fig|1229493.5.peg.5960"/>
<accession>A0A0C1VPI7</accession>
<name>A0A0C1VPI7_9VIBR</name>
<dbReference type="Proteomes" id="UP000031586">
    <property type="component" value="Unassembled WGS sequence"/>
</dbReference>
<evidence type="ECO:0000256" key="1">
    <source>
        <dbReference type="SAM" id="MobiDB-lite"/>
    </source>
</evidence>